<dbReference type="GO" id="GO:0019441">
    <property type="term" value="P:L-tryptophan catabolic process to kynurenine"/>
    <property type="evidence" value="ECO:0007669"/>
    <property type="project" value="InterPro"/>
</dbReference>
<gene>
    <name evidence="1" type="ORF">YM304_05010</name>
</gene>
<dbReference type="Proteomes" id="UP000011863">
    <property type="component" value="Chromosome"/>
</dbReference>
<dbReference type="InterPro" id="IPR015029">
    <property type="entry name" value="PrnB"/>
</dbReference>
<dbReference type="EMBL" id="AP012057">
    <property type="protein sequence ID" value="BAN00815.1"/>
    <property type="molecule type" value="Genomic_DNA"/>
</dbReference>
<evidence type="ECO:0008006" key="3">
    <source>
        <dbReference type="Google" id="ProtNLM"/>
    </source>
</evidence>
<proteinExistence type="predicted"/>
<dbReference type="RefSeq" id="WP_015440063.1">
    <property type="nucleotide sequence ID" value="NC_020520.1"/>
</dbReference>
<dbReference type="SUPFAM" id="SSF140959">
    <property type="entry name" value="Indolic compounds 2,3-dioxygenase-like"/>
    <property type="match status" value="1"/>
</dbReference>
<dbReference type="Gene3D" id="1.20.58.480">
    <property type="match status" value="1"/>
</dbReference>
<evidence type="ECO:0000313" key="1">
    <source>
        <dbReference type="EMBL" id="BAN00815.1"/>
    </source>
</evidence>
<dbReference type="Pfam" id="PF08933">
    <property type="entry name" value="PrnB"/>
    <property type="match status" value="1"/>
</dbReference>
<dbReference type="OrthoDB" id="4301605at2"/>
<dbReference type="GO" id="GO:0046872">
    <property type="term" value="F:metal ion binding"/>
    <property type="evidence" value="ECO:0007669"/>
    <property type="project" value="InterPro"/>
</dbReference>
<dbReference type="AlphaFoldDB" id="A0A6C7E6K0"/>
<dbReference type="InterPro" id="IPR037217">
    <property type="entry name" value="Trp/Indoleamine_2_3_dOase-like"/>
</dbReference>
<dbReference type="GO" id="GO:0020037">
    <property type="term" value="F:heme binding"/>
    <property type="evidence" value="ECO:0007669"/>
    <property type="project" value="InterPro"/>
</dbReference>
<name>A0A6C7E6K0_ILUCY</name>
<sequence length="400" mass="45024">MANRQPHSATTPRVAAFDDWIRNRFIDLNSELEDLYEAQENRSQVAGVGDDLKQVLVDEGRELIVDLLEEGNTDEGFDRAFELLGNVGYYMAACRRHDITEPSRERTSPLAEASALAMHLGASLGTVPRFVSSHMETYNRSINGRYRTFTWRPAEKIFLDYNTRSALAYMRAADALGRIHPMGLSHPAANDLLVDARNALDDVLRLNTELADRLDVDEFFFCVRPYYKPYRVGSQEYRGANAGDFAAFNQVDMLLGLCLPTEAQYTQIVIEKIPYLTPDEQRRLHDSFRHPNLLDSLLEQREHAGEAWFRENAQAYLEVCAAHGAAAAHHHDELVARFITAPSTGIPPEFLEGITASGPPLDVLLRALEGLRDRRLAAPRDDIPTRHDDLVELRSLIAAP</sequence>
<reference evidence="1 2" key="1">
    <citation type="journal article" date="2013" name="Int. J. Syst. Evol. Microbiol.">
        <title>Ilumatobacter nonamiense sp. nov. and Ilumatobacter coccineum sp. nov., isolated from seashore sand.</title>
        <authorList>
            <person name="Matsumoto A."/>
            <person name="Kasai H."/>
            <person name="Matsuo Y."/>
            <person name="Shizuri Y."/>
            <person name="Ichikawa N."/>
            <person name="Fujita N."/>
            <person name="Omura S."/>
            <person name="Takahashi Y."/>
        </authorList>
    </citation>
    <scope>NUCLEOTIDE SEQUENCE [LARGE SCALE GENOMIC DNA]</scope>
    <source>
        <strain evidence="2">NBRC 103263 / KCTC 29153 / YM16-304</strain>
    </source>
</reference>
<dbReference type="Gene3D" id="1.20.58.600">
    <property type="match status" value="1"/>
</dbReference>
<accession>A0A6C7E6K0</accession>
<protein>
    <recommendedName>
        <fullName evidence="3">Tryptophan 2,3-dioxygenase</fullName>
    </recommendedName>
</protein>
<dbReference type="KEGG" id="aym:YM304_05010"/>
<organism evidence="1 2">
    <name type="scientific">Ilumatobacter coccineus (strain NBRC 103263 / KCTC 29153 / YM16-304)</name>
    <dbReference type="NCBI Taxonomy" id="1313172"/>
    <lineage>
        <taxon>Bacteria</taxon>
        <taxon>Bacillati</taxon>
        <taxon>Actinomycetota</taxon>
        <taxon>Acidimicrobiia</taxon>
        <taxon>Acidimicrobiales</taxon>
        <taxon>Ilumatobacteraceae</taxon>
        <taxon>Ilumatobacter</taxon>
    </lineage>
</organism>
<keyword evidence="2" id="KW-1185">Reference proteome</keyword>
<evidence type="ECO:0000313" key="2">
    <source>
        <dbReference type="Proteomes" id="UP000011863"/>
    </source>
</evidence>